<feature type="transmembrane region" description="Helical" evidence="2">
    <location>
        <begin position="299"/>
        <end position="316"/>
    </location>
</feature>
<evidence type="ECO:0000313" key="5">
    <source>
        <dbReference type="EMBL" id="CAD9674552.1"/>
    </source>
</evidence>
<feature type="chain" id="PRO_5031369888" description="GPR180/TMEM145 transmembrane domain-containing protein" evidence="3">
    <location>
        <begin position="26"/>
        <end position="499"/>
    </location>
</feature>
<dbReference type="PANTHER" id="PTHR23252">
    <property type="entry name" value="INTIMAL THICKNESS RECEPTOR-RELATED"/>
    <property type="match status" value="1"/>
</dbReference>
<keyword evidence="2" id="KW-0812">Transmembrane</keyword>
<organism evidence="5">
    <name type="scientific">Rhizochromulina marina</name>
    <dbReference type="NCBI Taxonomy" id="1034831"/>
    <lineage>
        <taxon>Eukaryota</taxon>
        <taxon>Sar</taxon>
        <taxon>Stramenopiles</taxon>
        <taxon>Ochrophyta</taxon>
        <taxon>Dictyochophyceae</taxon>
        <taxon>Rhizochromulinales</taxon>
        <taxon>Rhizochromulina</taxon>
    </lineage>
</organism>
<dbReference type="GO" id="GO:0019236">
    <property type="term" value="P:response to pheromone"/>
    <property type="evidence" value="ECO:0007669"/>
    <property type="project" value="InterPro"/>
</dbReference>
<feature type="transmembrane region" description="Helical" evidence="2">
    <location>
        <begin position="273"/>
        <end position="292"/>
    </location>
</feature>
<feature type="domain" description="GPR180/TMEM145 transmembrane" evidence="4">
    <location>
        <begin position="202"/>
        <end position="425"/>
    </location>
</feature>
<sequence length="499" mass="55579">MMRRRPAARVLVPLLWACLAPCAAPKKLVGTASLTSEDCEQFLGKFSFSRDVQGLGEGSLVPQGVYRDGHSHALTVSFFDDSAWEAYQRQKNKGSLCRERIGLATVSRGVEYHRTTGTSTRGGDDGGNDSFSFRVEQRFQQRASSHYYYVLLSDCDLEFYPSHLPTMRYELHFMNGKSELPADEDGLLVIHLMALIGLVAASILASLRLWSQFQRVGQMHLSSVAVLWALYLQTAACVMEFFHLSVYAADGKGMRWRHGRFPLDFWSDTCQNLSELVTVVVILCIGCGWTLVDGRASSVRRVVAIFLGVGTVQFLLEFYSRRLEEDFSSFHDHDHWPGKALLLFRCATCAVLWYGSSRTIRQAGGLLSGSSASLFIWRMSLVGSMWLLAYPFTVLVIVPFFPPYHRHCVVTSAALVFQSLALSILLVLFLGIGKHGKEFFNMSSLRTMGDLSEPIKREEQESPPQSEASHQTFGPGMSTPLIPSASSLGSVIRRKVAVD</sequence>
<dbReference type="AlphaFoldDB" id="A0A7S2RLJ0"/>
<dbReference type="GO" id="GO:0007186">
    <property type="term" value="P:G protein-coupled receptor signaling pathway"/>
    <property type="evidence" value="ECO:0007669"/>
    <property type="project" value="InterPro"/>
</dbReference>
<feature type="transmembrane region" description="Helical" evidence="2">
    <location>
        <begin position="221"/>
        <end position="244"/>
    </location>
</feature>
<reference evidence="5" key="1">
    <citation type="submission" date="2021-01" db="EMBL/GenBank/DDBJ databases">
        <authorList>
            <person name="Corre E."/>
            <person name="Pelletier E."/>
            <person name="Niang G."/>
            <person name="Scheremetjew M."/>
            <person name="Finn R."/>
            <person name="Kale V."/>
            <person name="Holt S."/>
            <person name="Cochrane G."/>
            <person name="Meng A."/>
            <person name="Brown T."/>
            <person name="Cohen L."/>
        </authorList>
    </citation>
    <scope>NUCLEOTIDE SEQUENCE</scope>
    <source>
        <strain evidence="5">CCMP1243</strain>
    </source>
</reference>
<feature type="signal peptide" evidence="3">
    <location>
        <begin position="1"/>
        <end position="25"/>
    </location>
</feature>
<dbReference type="Pfam" id="PF10192">
    <property type="entry name" value="GPR180-TMEM145_TM"/>
    <property type="match status" value="1"/>
</dbReference>
<dbReference type="InterPro" id="IPR047831">
    <property type="entry name" value="GPR180/TMEM145"/>
</dbReference>
<evidence type="ECO:0000256" key="1">
    <source>
        <dbReference type="SAM" id="MobiDB-lite"/>
    </source>
</evidence>
<accession>A0A7S2RLJ0</accession>
<proteinExistence type="predicted"/>
<keyword evidence="3" id="KW-0732">Signal</keyword>
<dbReference type="InterPro" id="IPR019336">
    <property type="entry name" value="GPR180/TMEM145_TM"/>
</dbReference>
<dbReference type="EMBL" id="HBHJ01008898">
    <property type="protein sequence ID" value="CAD9674552.1"/>
    <property type="molecule type" value="Transcribed_RNA"/>
</dbReference>
<name>A0A7S2RLJ0_9STRA</name>
<protein>
    <recommendedName>
        <fullName evidence="4">GPR180/TMEM145 transmembrane domain-containing protein</fullName>
    </recommendedName>
</protein>
<feature type="transmembrane region" description="Helical" evidence="2">
    <location>
        <begin position="413"/>
        <end position="432"/>
    </location>
</feature>
<feature type="region of interest" description="Disordered" evidence="1">
    <location>
        <begin position="455"/>
        <end position="486"/>
    </location>
</feature>
<evidence type="ECO:0000256" key="2">
    <source>
        <dbReference type="SAM" id="Phobius"/>
    </source>
</evidence>
<feature type="transmembrane region" description="Helical" evidence="2">
    <location>
        <begin position="375"/>
        <end position="401"/>
    </location>
</feature>
<keyword evidence="2" id="KW-0472">Membrane</keyword>
<evidence type="ECO:0000256" key="3">
    <source>
        <dbReference type="SAM" id="SignalP"/>
    </source>
</evidence>
<dbReference type="PANTHER" id="PTHR23252:SF24">
    <property type="entry name" value="TRANSMEMBRANE PROTEIN 145"/>
    <property type="match status" value="1"/>
</dbReference>
<feature type="transmembrane region" description="Helical" evidence="2">
    <location>
        <begin position="187"/>
        <end position="209"/>
    </location>
</feature>
<gene>
    <name evidence="5" type="ORF">RMAR1173_LOCUS5782</name>
</gene>
<keyword evidence="2" id="KW-1133">Transmembrane helix</keyword>
<evidence type="ECO:0000259" key="4">
    <source>
        <dbReference type="Pfam" id="PF10192"/>
    </source>
</evidence>